<dbReference type="GO" id="GO:0008448">
    <property type="term" value="F:N-acetylglucosamine-6-phosphate deacetylase activity"/>
    <property type="evidence" value="ECO:0007669"/>
    <property type="project" value="UniProtKB-EC"/>
</dbReference>
<evidence type="ECO:0000256" key="1">
    <source>
        <dbReference type="ARBA" id="ARBA00010716"/>
    </source>
</evidence>
<dbReference type="PIRSF" id="PIRSF038994">
    <property type="entry name" value="NagA"/>
    <property type="match status" value="1"/>
</dbReference>
<feature type="binding site" evidence="8">
    <location>
        <position position="193"/>
    </location>
    <ligand>
        <name>Zn(2+)</name>
        <dbReference type="ChEBI" id="CHEBI:29105"/>
    </ligand>
</feature>
<dbReference type="Gene3D" id="3.20.20.140">
    <property type="entry name" value="Metal-dependent hydrolases"/>
    <property type="match status" value="1"/>
</dbReference>
<evidence type="ECO:0000256" key="5">
    <source>
        <dbReference type="PIRNR" id="PIRNR038994"/>
    </source>
</evidence>
<dbReference type="SUPFAM" id="SSF51556">
    <property type="entry name" value="Metallo-dependent hydrolases"/>
    <property type="match status" value="1"/>
</dbReference>
<evidence type="ECO:0000256" key="7">
    <source>
        <dbReference type="PIRSR" id="PIRSR038994-2"/>
    </source>
</evidence>
<accession>A0A7Y0FM62</accession>
<keyword evidence="3 5" id="KW-0378">Hydrolase</keyword>
<dbReference type="InterPro" id="IPR032466">
    <property type="entry name" value="Metal_Hydrolase"/>
</dbReference>
<feature type="binding site" evidence="8">
    <location>
        <position position="214"/>
    </location>
    <ligand>
        <name>Zn(2+)</name>
        <dbReference type="ChEBI" id="CHEBI:29105"/>
    </ligand>
</feature>
<dbReference type="InterPro" id="IPR003764">
    <property type="entry name" value="GlcNAc_6-P_deAcase"/>
</dbReference>
<evidence type="ECO:0000259" key="9">
    <source>
        <dbReference type="Pfam" id="PF01979"/>
    </source>
</evidence>
<feature type="binding site" evidence="7">
    <location>
        <position position="225"/>
    </location>
    <ligand>
        <name>substrate</name>
    </ligand>
</feature>
<sequence>MRYLIAPCTVYTGSAALPHYAVLVNGDRVEALLPVVAAPTDLPRRDGRGLHLCPGFVDVQLYGGGGVLFSVDPTVATLKTLGASLRREGTTSFVPTMPTNSPDMMRAAAAAVREAQPTVPGLLGLHLEGPYINPGKKGAHQEEFIQVPTPEDITVLLRETQDVLRLLTLAPERVSPEVARQLQRAGVVLSAGHSLATYDQATAAFGSYYRAATHLFNAMSGFESRAPGLVGAVYDHPTAQASIIADGVHCDYAALRISQRIMGERLFLITDAVDSSDHGAYRFRREHNYFVNENGTLAGSALTMPQAVANCVRQAGIGFEEALRMATLYPARLLGMDGEIGQLSPGARADMCLLDEDFAVVATVQGGDWQEYK</sequence>
<dbReference type="GO" id="GO:0006046">
    <property type="term" value="P:N-acetylglucosamine catabolic process"/>
    <property type="evidence" value="ECO:0007669"/>
    <property type="project" value="TreeGrafter"/>
</dbReference>
<name>A0A7Y0FM62_9BACT</name>
<organism evidence="10 11">
    <name type="scientific">Hymenobacter polaris</name>
    <dbReference type="NCBI Taxonomy" id="2682546"/>
    <lineage>
        <taxon>Bacteria</taxon>
        <taxon>Pseudomonadati</taxon>
        <taxon>Bacteroidota</taxon>
        <taxon>Cytophagia</taxon>
        <taxon>Cytophagales</taxon>
        <taxon>Hymenobacteraceae</taxon>
        <taxon>Hymenobacter</taxon>
    </lineage>
</organism>
<evidence type="ECO:0000313" key="11">
    <source>
        <dbReference type="Proteomes" id="UP000559626"/>
    </source>
</evidence>
<dbReference type="Pfam" id="PF01979">
    <property type="entry name" value="Amidohydro_1"/>
    <property type="match status" value="1"/>
</dbReference>
<evidence type="ECO:0000256" key="3">
    <source>
        <dbReference type="ARBA" id="ARBA00022801"/>
    </source>
</evidence>
<keyword evidence="11" id="KW-1185">Reference proteome</keyword>
<proteinExistence type="inferred from homology"/>
<feature type="binding site" evidence="7">
    <location>
        <position position="139"/>
    </location>
    <ligand>
        <name>substrate</name>
    </ligand>
</feature>
<evidence type="ECO:0000313" key="10">
    <source>
        <dbReference type="EMBL" id="NML65533.1"/>
    </source>
</evidence>
<protein>
    <submittedName>
        <fullName evidence="10">N-acetylglucosamine-6-phosphate deacetylase</fullName>
        <ecNumber evidence="10">3.5.1.25</ecNumber>
    </submittedName>
</protein>
<feature type="binding site" evidence="7">
    <location>
        <begin position="217"/>
        <end position="218"/>
    </location>
    <ligand>
        <name>substrate</name>
    </ligand>
</feature>
<evidence type="ECO:0000256" key="2">
    <source>
        <dbReference type="ARBA" id="ARBA00022723"/>
    </source>
</evidence>
<dbReference type="EMBL" id="JABBGH010000001">
    <property type="protein sequence ID" value="NML65533.1"/>
    <property type="molecule type" value="Genomic_DNA"/>
</dbReference>
<comment type="similarity">
    <text evidence="1 5">Belongs to the metallo-dependent hydrolases superfamily. NagA family.</text>
</comment>
<feature type="active site" description="Proton donor/acceptor" evidence="6">
    <location>
        <position position="271"/>
    </location>
</feature>
<feature type="domain" description="Amidohydrolase-related" evidence="9">
    <location>
        <begin position="52"/>
        <end position="365"/>
    </location>
</feature>
<dbReference type="Gene3D" id="2.30.40.10">
    <property type="entry name" value="Urease, subunit C, domain 1"/>
    <property type="match status" value="1"/>
</dbReference>
<dbReference type="Pfam" id="PF22643">
    <property type="entry name" value="NagA_N"/>
    <property type="match status" value="1"/>
</dbReference>
<dbReference type="NCBIfam" id="TIGR00221">
    <property type="entry name" value="nagA"/>
    <property type="match status" value="1"/>
</dbReference>
<comment type="caution">
    <text evidence="10">The sequence shown here is derived from an EMBL/GenBank/DDBJ whole genome shotgun (WGS) entry which is preliminary data.</text>
</comment>
<dbReference type="CDD" id="cd00854">
    <property type="entry name" value="NagA"/>
    <property type="match status" value="1"/>
</dbReference>
<comment type="cofactor">
    <cofactor evidence="8">
        <name>a divalent metal cation</name>
        <dbReference type="ChEBI" id="CHEBI:60240"/>
    </cofactor>
    <text evidence="8">Binds 1 divalent metal cation per subunit.</text>
</comment>
<dbReference type="InterPro" id="IPR011059">
    <property type="entry name" value="Metal-dep_hydrolase_composite"/>
</dbReference>
<dbReference type="PANTHER" id="PTHR11113:SF14">
    <property type="entry name" value="N-ACETYLGLUCOSAMINE-6-PHOSPHATE DEACETYLASE"/>
    <property type="match status" value="1"/>
</dbReference>
<feature type="binding site" evidence="7">
    <location>
        <position position="249"/>
    </location>
    <ligand>
        <name>substrate</name>
    </ligand>
</feature>
<gene>
    <name evidence="10" type="primary">nagA</name>
    <name evidence="10" type="ORF">HHL22_09985</name>
</gene>
<dbReference type="InterPro" id="IPR006680">
    <property type="entry name" value="Amidohydro-rel"/>
</dbReference>
<evidence type="ECO:0000256" key="4">
    <source>
        <dbReference type="ARBA" id="ARBA00023277"/>
    </source>
</evidence>
<reference evidence="10 11" key="1">
    <citation type="submission" date="2020-04" db="EMBL/GenBank/DDBJ databases">
        <title>Hymenobacter polaris sp. nov., isolated from Arctic soil.</title>
        <authorList>
            <person name="Dahal R.H."/>
        </authorList>
    </citation>
    <scope>NUCLEOTIDE SEQUENCE [LARGE SCALE GENOMIC DNA]</scope>
    <source>
        <strain evidence="10 11">RP-2-7</strain>
    </source>
</reference>
<feature type="binding site" evidence="8">
    <location>
        <position position="128"/>
    </location>
    <ligand>
        <name>Zn(2+)</name>
        <dbReference type="ChEBI" id="CHEBI:29105"/>
    </ligand>
</feature>
<dbReference type="RefSeq" id="WP_169530830.1">
    <property type="nucleotide sequence ID" value="NZ_JABBGH010000001.1"/>
</dbReference>
<dbReference type="PANTHER" id="PTHR11113">
    <property type="entry name" value="N-ACETYLGLUCOSAMINE-6-PHOSPHATE DEACETYLASE"/>
    <property type="match status" value="1"/>
</dbReference>
<evidence type="ECO:0000256" key="6">
    <source>
        <dbReference type="PIRSR" id="PIRSR038994-1"/>
    </source>
</evidence>
<dbReference type="Proteomes" id="UP000559626">
    <property type="component" value="Unassembled WGS sequence"/>
</dbReference>
<dbReference type="SUPFAM" id="SSF51338">
    <property type="entry name" value="Composite domain of metallo-dependent hydrolases"/>
    <property type="match status" value="1"/>
</dbReference>
<dbReference type="AlphaFoldDB" id="A0A7Y0FM62"/>
<keyword evidence="2 8" id="KW-0479">Metal-binding</keyword>
<evidence type="ECO:0000256" key="8">
    <source>
        <dbReference type="PIRSR" id="PIRSR038994-3"/>
    </source>
</evidence>
<keyword evidence="4 5" id="KW-0119">Carbohydrate metabolism</keyword>
<dbReference type="EC" id="3.5.1.25" evidence="10"/>
<dbReference type="GO" id="GO:0046872">
    <property type="term" value="F:metal ion binding"/>
    <property type="evidence" value="ECO:0007669"/>
    <property type="project" value="UniProtKB-KW"/>
</dbReference>
<feature type="binding site" evidence="7">
    <location>
        <begin position="297"/>
        <end position="299"/>
    </location>
    <ligand>
        <name>substrate</name>
    </ligand>
</feature>